<feature type="region of interest" description="Disordered" evidence="4">
    <location>
        <begin position="74"/>
        <end position="151"/>
    </location>
</feature>
<dbReference type="InterPro" id="IPR036305">
    <property type="entry name" value="RGS_sf"/>
</dbReference>
<name>A0A9N9L653_9HELO</name>
<dbReference type="PANTHER" id="PTHR47429:SF2">
    <property type="entry name" value="PROTEIN TWIN LOV 1"/>
    <property type="match status" value="1"/>
</dbReference>
<feature type="domain" description="RGS" evidence="6">
    <location>
        <begin position="160"/>
        <end position="273"/>
    </location>
</feature>
<dbReference type="CDD" id="cd00130">
    <property type="entry name" value="PAS"/>
    <property type="match status" value="1"/>
</dbReference>
<dbReference type="SUPFAM" id="SSF48097">
    <property type="entry name" value="Regulator of G-protein signaling, RGS"/>
    <property type="match status" value="1"/>
</dbReference>
<proteinExistence type="predicted"/>
<dbReference type="SUPFAM" id="SSF55785">
    <property type="entry name" value="PYP-like sensor domain (PAS domain)"/>
    <property type="match status" value="1"/>
</dbReference>
<dbReference type="PANTHER" id="PTHR47429">
    <property type="entry name" value="PROTEIN TWIN LOV 1"/>
    <property type="match status" value="1"/>
</dbReference>
<feature type="region of interest" description="Disordered" evidence="4">
    <location>
        <begin position="32"/>
        <end position="51"/>
    </location>
</feature>
<evidence type="ECO:0000256" key="1">
    <source>
        <dbReference type="ARBA" id="ARBA00022630"/>
    </source>
</evidence>
<dbReference type="InterPro" id="IPR000700">
    <property type="entry name" value="PAS-assoc_C"/>
</dbReference>
<dbReference type="InterPro" id="IPR044926">
    <property type="entry name" value="RGS_subdomain_2"/>
</dbReference>
<dbReference type="EMBL" id="CAJVRL010000103">
    <property type="protein sequence ID" value="CAG8960821.1"/>
    <property type="molecule type" value="Genomic_DNA"/>
</dbReference>
<dbReference type="Gene3D" id="3.30.450.20">
    <property type="entry name" value="PAS domain"/>
    <property type="match status" value="1"/>
</dbReference>
<evidence type="ECO:0000313" key="7">
    <source>
        <dbReference type="EMBL" id="CAG8960821.1"/>
    </source>
</evidence>
<dbReference type="InterPro" id="IPR035965">
    <property type="entry name" value="PAS-like_dom_sf"/>
</dbReference>
<evidence type="ECO:0000259" key="6">
    <source>
        <dbReference type="PROSITE" id="PS50132"/>
    </source>
</evidence>
<dbReference type="NCBIfam" id="TIGR00229">
    <property type="entry name" value="sensory_box"/>
    <property type="match status" value="1"/>
</dbReference>
<keyword evidence="2" id="KW-0288">FMN</keyword>
<dbReference type="InterPro" id="IPR000014">
    <property type="entry name" value="PAS"/>
</dbReference>
<evidence type="ECO:0000259" key="5">
    <source>
        <dbReference type="PROSITE" id="PS50113"/>
    </source>
</evidence>
<gene>
    <name evidence="7" type="ORF">HYFRA_00002358</name>
</gene>
<evidence type="ECO:0008006" key="9">
    <source>
        <dbReference type="Google" id="ProtNLM"/>
    </source>
</evidence>
<dbReference type="Gene3D" id="1.10.167.10">
    <property type="entry name" value="Regulator of G-protein Signalling 4, domain 2"/>
    <property type="match status" value="1"/>
</dbReference>
<dbReference type="Pfam" id="PF13426">
    <property type="entry name" value="PAS_9"/>
    <property type="match status" value="1"/>
</dbReference>
<accession>A0A9N9L653</accession>
<evidence type="ECO:0000256" key="2">
    <source>
        <dbReference type="ARBA" id="ARBA00022643"/>
    </source>
</evidence>
<sequence>MPRYPASSNASAVSVDPVVPTETTVNMLLEHFSGRSNSPSTHKAPPPTYHSDVEDIEALTPTLSKRQSISKYTEQRFENQRRTEHSTRPSNDSLPRKMSFGEDLGNGRATTKQRHIPTPVSPLREMYSRGGGSKPQPRQTQPGHTQHGHSNVADFYSPEVFQVVLNNPTTAHRLKRFCQSRACGEDMEYLQKITEYNRLLDDMAQLLGSINSQYLLPDAPRSVTLPRTLTKQVSSDIRYFIQNTIPSLESVFAGSQETVEKILVDDMYPRFVRHQVTTSAALAMSDHKERFQGLGDCFCITDPSIADNPILWASDGFVSVTGYERKDIIPRNCRFLQGPQTDTKTTKRLKISIQNCEESVELLLNYRKNGDPFWNLLYVSPLFNEQGEVTYFLGGQINCSTTIHSFTDVLRVLSANDDELEKLDLMDRPVSVRSREPVVKSKSSFFKAWRKYSARDRDAGRGGKVIVRGEAGMEGELVGKLERLNFDTQVEAFYTAYSKYLIMDLNAVTQSLTIQHYSPGVIDMLCLNLPNGNVIPIYNKDIFKVLADYTASSTSHFRDRVKENMRRGNAVSLEIGLLTGYAEKKGGGLASGKSWFRGTSRDTLGGRTEERYVTHWTPLKDVGGRTKRVVLTVAPK</sequence>
<evidence type="ECO:0000256" key="4">
    <source>
        <dbReference type="SAM" id="MobiDB-lite"/>
    </source>
</evidence>
<organism evidence="7 8">
    <name type="scientific">Hymenoscyphus fraxineus</name>
    <dbReference type="NCBI Taxonomy" id="746836"/>
    <lineage>
        <taxon>Eukaryota</taxon>
        <taxon>Fungi</taxon>
        <taxon>Dikarya</taxon>
        <taxon>Ascomycota</taxon>
        <taxon>Pezizomycotina</taxon>
        <taxon>Leotiomycetes</taxon>
        <taxon>Helotiales</taxon>
        <taxon>Helotiaceae</taxon>
        <taxon>Hymenoscyphus</taxon>
    </lineage>
</organism>
<comment type="caution">
    <text evidence="7">The sequence shown here is derived from an EMBL/GenBank/DDBJ whole genome shotgun (WGS) entry which is preliminary data.</text>
</comment>
<feature type="domain" description="PAC" evidence="5">
    <location>
        <begin position="358"/>
        <end position="411"/>
    </location>
</feature>
<keyword evidence="8" id="KW-1185">Reference proteome</keyword>
<dbReference type="PROSITE" id="PS50132">
    <property type="entry name" value="RGS"/>
    <property type="match status" value="1"/>
</dbReference>
<dbReference type="Pfam" id="PF00615">
    <property type="entry name" value="RGS"/>
    <property type="match status" value="1"/>
</dbReference>
<keyword evidence="3" id="KW-0157">Chromophore</keyword>
<keyword evidence="1" id="KW-0285">Flavoprotein</keyword>
<dbReference type="Proteomes" id="UP000696280">
    <property type="component" value="Unassembled WGS sequence"/>
</dbReference>
<dbReference type="PROSITE" id="PS50113">
    <property type="entry name" value="PAC"/>
    <property type="match status" value="1"/>
</dbReference>
<dbReference type="InterPro" id="IPR016137">
    <property type="entry name" value="RGS"/>
</dbReference>
<feature type="compositionally biased region" description="Basic and acidic residues" evidence="4">
    <location>
        <begin position="74"/>
        <end position="87"/>
    </location>
</feature>
<evidence type="ECO:0000313" key="8">
    <source>
        <dbReference type="Proteomes" id="UP000696280"/>
    </source>
</evidence>
<dbReference type="OrthoDB" id="447251at2759"/>
<dbReference type="GO" id="GO:0005634">
    <property type="term" value="C:nucleus"/>
    <property type="evidence" value="ECO:0007669"/>
    <property type="project" value="TreeGrafter"/>
</dbReference>
<dbReference type="AlphaFoldDB" id="A0A9N9L653"/>
<evidence type="ECO:0000256" key="3">
    <source>
        <dbReference type="ARBA" id="ARBA00022991"/>
    </source>
</evidence>
<protein>
    <recommendedName>
        <fullName evidence="9">RGS domain-containing protein</fullName>
    </recommendedName>
</protein>
<reference evidence="7" key="1">
    <citation type="submission" date="2021-07" db="EMBL/GenBank/DDBJ databases">
        <authorList>
            <person name="Durling M."/>
        </authorList>
    </citation>
    <scope>NUCLEOTIDE SEQUENCE</scope>
</reference>